<evidence type="ECO:0000256" key="2">
    <source>
        <dbReference type="SAM" id="SignalP"/>
    </source>
</evidence>
<sequence length="65" mass="6753">MIKMMKAALPLLLLAAPLALAACNEGPAERAGRSLDNAASSVRDAVDPPRGPAERLGRSLDRATN</sequence>
<dbReference type="AlphaFoldDB" id="A0A1V2GUF7"/>
<dbReference type="Proteomes" id="UP000188879">
    <property type="component" value="Unassembled WGS sequence"/>
</dbReference>
<accession>A0A1V2GUF7</accession>
<reference evidence="3 4" key="1">
    <citation type="submission" date="2016-10" db="EMBL/GenBank/DDBJ databases">
        <title>Draft Genome sequence of Roseomonas sp. strain M3.</title>
        <authorList>
            <person name="Subhash Y."/>
            <person name="Lee S."/>
        </authorList>
    </citation>
    <scope>NUCLEOTIDE SEQUENCE [LARGE SCALE GENOMIC DNA]</scope>
    <source>
        <strain evidence="3 4">M3</strain>
    </source>
</reference>
<feature type="compositionally biased region" description="Basic and acidic residues" evidence="1">
    <location>
        <begin position="44"/>
        <end position="65"/>
    </location>
</feature>
<dbReference type="EMBL" id="MLCO01000451">
    <property type="protein sequence ID" value="ONG44067.1"/>
    <property type="molecule type" value="Genomic_DNA"/>
</dbReference>
<dbReference type="PROSITE" id="PS51257">
    <property type="entry name" value="PROKAR_LIPOPROTEIN"/>
    <property type="match status" value="1"/>
</dbReference>
<dbReference type="RefSeq" id="WP_207553720.1">
    <property type="nucleotide sequence ID" value="NZ_MLCO01000451.1"/>
</dbReference>
<evidence type="ECO:0000313" key="4">
    <source>
        <dbReference type="Proteomes" id="UP000188879"/>
    </source>
</evidence>
<name>A0A1V2GUF7_9PROT</name>
<organism evidence="3 4">
    <name type="scientific">Teichococcus deserti</name>
    <dbReference type="NCBI Taxonomy" id="1817963"/>
    <lineage>
        <taxon>Bacteria</taxon>
        <taxon>Pseudomonadati</taxon>
        <taxon>Pseudomonadota</taxon>
        <taxon>Alphaproteobacteria</taxon>
        <taxon>Acetobacterales</taxon>
        <taxon>Roseomonadaceae</taxon>
        <taxon>Roseomonas</taxon>
    </lineage>
</organism>
<evidence type="ECO:0000313" key="3">
    <source>
        <dbReference type="EMBL" id="ONG44067.1"/>
    </source>
</evidence>
<protein>
    <submittedName>
        <fullName evidence="3">Uncharacterized protein</fullName>
    </submittedName>
</protein>
<gene>
    <name evidence="3" type="ORF">BKE38_28450</name>
</gene>
<keyword evidence="2" id="KW-0732">Signal</keyword>
<comment type="caution">
    <text evidence="3">The sequence shown here is derived from an EMBL/GenBank/DDBJ whole genome shotgun (WGS) entry which is preliminary data.</text>
</comment>
<keyword evidence="4" id="KW-1185">Reference proteome</keyword>
<proteinExistence type="predicted"/>
<feature type="signal peptide" evidence="2">
    <location>
        <begin position="1"/>
        <end position="21"/>
    </location>
</feature>
<feature type="chain" id="PRO_5013047390" evidence="2">
    <location>
        <begin position="22"/>
        <end position="65"/>
    </location>
</feature>
<feature type="region of interest" description="Disordered" evidence="1">
    <location>
        <begin position="26"/>
        <end position="65"/>
    </location>
</feature>
<evidence type="ECO:0000256" key="1">
    <source>
        <dbReference type="SAM" id="MobiDB-lite"/>
    </source>
</evidence>